<name>A0AAX6HHU9_IRIPA</name>
<gene>
    <name evidence="2" type="ORF">M6B38_311545</name>
    <name evidence="1" type="ORF">M6B38_380605</name>
</gene>
<dbReference type="EMBL" id="JANAVB010009432">
    <property type="protein sequence ID" value="KAJ6840278.1"/>
    <property type="molecule type" value="Genomic_DNA"/>
</dbReference>
<evidence type="ECO:0000313" key="2">
    <source>
        <dbReference type="EMBL" id="KAJ6840278.1"/>
    </source>
</evidence>
<reference evidence="2" key="1">
    <citation type="journal article" date="2023" name="GigaByte">
        <title>Genome assembly of the bearded iris, Iris pallida Lam.</title>
        <authorList>
            <person name="Bruccoleri R.E."/>
            <person name="Oakeley E.J."/>
            <person name="Faust A.M.E."/>
            <person name="Altorfer M."/>
            <person name="Dessus-Babus S."/>
            <person name="Burckhardt D."/>
            <person name="Oertli M."/>
            <person name="Naumann U."/>
            <person name="Petersen F."/>
            <person name="Wong J."/>
        </authorList>
    </citation>
    <scope>NUCLEOTIDE SEQUENCE</scope>
    <source>
        <strain evidence="2">GSM-AAB239-AS_SAM_17_03QT</strain>
    </source>
</reference>
<evidence type="ECO:0000313" key="1">
    <source>
        <dbReference type="EMBL" id="KAJ6825280.1"/>
    </source>
</evidence>
<dbReference type="Proteomes" id="UP001140949">
    <property type="component" value="Unassembled WGS sequence"/>
</dbReference>
<evidence type="ECO:0000313" key="3">
    <source>
        <dbReference type="Proteomes" id="UP001140949"/>
    </source>
</evidence>
<protein>
    <submittedName>
        <fullName evidence="2">Uncharacterized protein</fullName>
    </submittedName>
</protein>
<keyword evidence="3" id="KW-1185">Reference proteome</keyword>
<proteinExistence type="predicted"/>
<dbReference type="AlphaFoldDB" id="A0AAX6HHU9"/>
<sequence length="62" mass="7287">MQHSSISWSTTPIGYLAWTRIRHRIGLCTPYFLEHFCHAPLTPTDFMNVCFLVTFPYHCINN</sequence>
<comment type="caution">
    <text evidence="2">The sequence shown here is derived from an EMBL/GenBank/DDBJ whole genome shotgun (WGS) entry which is preliminary data.</text>
</comment>
<dbReference type="EMBL" id="JANAVB010021792">
    <property type="protein sequence ID" value="KAJ6825280.1"/>
    <property type="molecule type" value="Genomic_DNA"/>
</dbReference>
<organism evidence="2 3">
    <name type="scientific">Iris pallida</name>
    <name type="common">Sweet iris</name>
    <dbReference type="NCBI Taxonomy" id="29817"/>
    <lineage>
        <taxon>Eukaryota</taxon>
        <taxon>Viridiplantae</taxon>
        <taxon>Streptophyta</taxon>
        <taxon>Embryophyta</taxon>
        <taxon>Tracheophyta</taxon>
        <taxon>Spermatophyta</taxon>
        <taxon>Magnoliopsida</taxon>
        <taxon>Liliopsida</taxon>
        <taxon>Asparagales</taxon>
        <taxon>Iridaceae</taxon>
        <taxon>Iridoideae</taxon>
        <taxon>Irideae</taxon>
        <taxon>Iris</taxon>
    </lineage>
</organism>
<reference evidence="2" key="2">
    <citation type="submission" date="2023-04" db="EMBL/GenBank/DDBJ databases">
        <authorList>
            <person name="Bruccoleri R.E."/>
            <person name="Oakeley E.J."/>
            <person name="Faust A.-M."/>
            <person name="Dessus-Babus S."/>
            <person name="Altorfer M."/>
            <person name="Burckhardt D."/>
            <person name="Oertli M."/>
            <person name="Naumann U."/>
            <person name="Petersen F."/>
            <person name="Wong J."/>
        </authorList>
    </citation>
    <scope>NUCLEOTIDE SEQUENCE</scope>
    <source>
        <strain evidence="2">GSM-AAB239-AS_SAM_17_03QT</strain>
        <tissue evidence="2">Leaf</tissue>
    </source>
</reference>
<accession>A0AAX6HHU9</accession>